<comment type="caution">
    <text evidence="1">The sequence shown here is derived from an EMBL/GenBank/DDBJ whole genome shotgun (WGS) entry which is preliminary data.</text>
</comment>
<dbReference type="Proteomes" id="UP001234297">
    <property type="component" value="Chromosome 7"/>
</dbReference>
<organism evidence="1 2">
    <name type="scientific">Persea americana</name>
    <name type="common">Avocado</name>
    <dbReference type="NCBI Taxonomy" id="3435"/>
    <lineage>
        <taxon>Eukaryota</taxon>
        <taxon>Viridiplantae</taxon>
        <taxon>Streptophyta</taxon>
        <taxon>Embryophyta</taxon>
        <taxon>Tracheophyta</taxon>
        <taxon>Spermatophyta</taxon>
        <taxon>Magnoliopsida</taxon>
        <taxon>Magnoliidae</taxon>
        <taxon>Laurales</taxon>
        <taxon>Lauraceae</taxon>
        <taxon>Persea</taxon>
    </lineage>
</organism>
<keyword evidence="2" id="KW-1185">Reference proteome</keyword>
<name>A0ACC2L5U1_PERAE</name>
<protein>
    <submittedName>
        <fullName evidence="1">Uncharacterized protein</fullName>
    </submittedName>
</protein>
<evidence type="ECO:0000313" key="1">
    <source>
        <dbReference type="EMBL" id="KAJ8628705.1"/>
    </source>
</evidence>
<evidence type="ECO:0000313" key="2">
    <source>
        <dbReference type="Proteomes" id="UP001234297"/>
    </source>
</evidence>
<proteinExistence type="predicted"/>
<dbReference type="EMBL" id="CM056815">
    <property type="protein sequence ID" value="KAJ8628705.1"/>
    <property type="molecule type" value="Genomic_DNA"/>
</dbReference>
<sequence>MSPRIGLEKEKIGKYGFPPTELAEKWKFLNFPKLGETRPVVFSFSDRAGPATRGGAAVRCSGDSDSSSPATVRSAASCDSFLRCSFSGQKRTQPPPSISNRSETSPSVSGDKSPDPLFLAATQQRDIILPPFPATRSGSGDCVSVDVVSRRGVFGKTRSELQAQIF</sequence>
<gene>
    <name evidence="1" type="ORF">MRB53_022028</name>
</gene>
<reference evidence="1 2" key="1">
    <citation type="journal article" date="2022" name="Hortic Res">
        <title>A haplotype resolved chromosomal level avocado genome allows analysis of novel avocado genes.</title>
        <authorList>
            <person name="Nath O."/>
            <person name="Fletcher S.J."/>
            <person name="Hayward A."/>
            <person name="Shaw L.M."/>
            <person name="Masouleh A.K."/>
            <person name="Furtado A."/>
            <person name="Henry R.J."/>
            <person name="Mitter N."/>
        </authorList>
    </citation>
    <scope>NUCLEOTIDE SEQUENCE [LARGE SCALE GENOMIC DNA]</scope>
    <source>
        <strain evidence="2">cv. Hass</strain>
    </source>
</reference>
<accession>A0ACC2L5U1</accession>